<dbReference type="RefSeq" id="XP_016589520.1">
    <property type="nucleotide sequence ID" value="XM_016729738.1"/>
</dbReference>
<protein>
    <submittedName>
        <fullName evidence="1">Uncharacterized protein</fullName>
    </submittedName>
</protein>
<name>A0A0F2MCN3_SPOSC</name>
<dbReference type="Proteomes" id="UP000033710">
    <property type="component" value="Unassembled WGS sequence"/>
</dbReference>
<sequence length="81" mass="9060">MRQRRPVNIAVDAPMRQELTGTGVYPPIPPIRMERAEYPSEMASWSSFLGDDSSLVTYAAWGVDGGVRTYEKRFEVAVAQP</sequence>
<organism evidence="1 2">
    <name type="scientific">Sporothrix schenckii 1099-18</name>
    <dbReference type="NCBI Taxonomy" id="1397361"/>
    <lineage>
        <taxon>Eukaryota</taxon>
        <taxon>Fungi</taxon>
        <taxon>Dikarya</taxon>
        <taxon>Ascomycota</taxon>
        <taxon>Pezizomycotina</taxon>
        <taxon>Sordariomycetes</taxon>
        <taxon>Sordariomycetidae</taxon>
        <taxon>Ophiostomatales</taxon>
        <taxon>Ophiostomataceae</taxon>
        <taxon>Sporothrix</taxon>
    </lineage>
</organism>
<dbReference type="VEuPathDB" id="FungiDB:SPSK_02876"/>
<accession>A0A0F2MCN3</accession>
<reference evidence="1 2" key="1">
    <citation type="journal article" date="2014" name="BMC Genomics">
        <title>Comparative genomics of the major fungal agents of human and animal Sporotrichosis: Sporothrix schenckii and Sporothrix brasiliensis.</title>
        <authorList>
            <person name="Teixeira M.M."/>
            <person name="de Almeida L.G."/>
            <person name="Kubitschek-Barreira P."/>
            <person name="Alves F.L."/>
            <person name="Kioshima E.S."/>
            <person name="Abadio A.K."/>
            <person name="Fernandes L."/>
            <person name="Derengowski L.S."/>
            <person name="Ferreira K.S."/>
            <person name="Souza R.C."/>
            <person name="Ruiz J.C."/>
            <person name="de Andrade N.C."/>
            <person name="Paes H.C."/>
            <person name="Nicola A.M."/>
            <person name="Albuquerque P."/>
            <person name="Gerber A.L."/>
            <person name="Martins V.P."/>
            <person name="Peconick L.D."/>
            <person name="Neto A.V."/>
            <person name="Chaucanez C.B."/>
            <person name="Silva P.A."/>
            <person name="Cunha O.L."/>
            <person name="de Oliveira F.F."/>
            <person name="dos Santos T.C."/>
            <person name="Barros A.L."/>
            <person name="Soares M.A."/>
            <person name="de Oliveira L.M."/>
            <person name="Marini M.M."/>
            <person name="Villalobos-Duno H."/>
            <person name="Cunha M.M."/>
            <person name="de Hoog S."/>
            <person name="da Silveira J.F."/>
            <person name="Henrissat B."/>
            <person name="Nino-Vega G.A."/>
            <person name="Cisalpino P.S."/>
            <person name="Mora-Montes H.M."/>
            <person name="Almeida S.R."/>
            <person name="Stajich J.E."/>
            <person name="Lopes-Bezerra L.M."/>
            <person name="Vasconcelos A.T."/>
            <person name="Felipe M.S."/>
        </authorList>
    </citation>
    <scope>NUCLEOTIDE SEQUENCE [LARGE SCALE GENOMIC DNA]</scope>
    <source>
        <strain evidence="1 2">1099-18</strain>
    </source>
</reference>
<proteinExistence type="predicted"/>
<evidence type="ECO:0000313" key="2">
    <source>
        <dbReference type="Proteomes" id="UP000033710"/>
    </source>
</evidence>
<comment type="caution">
    <text evidence="1">The sequence shown here is derived from an EMBL/GenBank/DDBJ whole genome shotgun (WGS) entry which is preliminary data.</text>
</comment>
<dbReference type="GeneID" id="27665015"/>
<evidence type="ECO:0000313" key="1">
    <source>
        <dbReference type="EMBL" id="KJR86844.1"/>
    </source>
</evidence>
<reference evidence="1 2" key="2">
    <citation type="journal article" date="2015" name="Eukaryot. Cell">
        <title>Asexual propagation of a virulent clone complex in a human and feline outbreak of sporotrichosis.</title>
        <authorList>
            <person name="Teixeira Mde M."/>
            <person name="Rodrigues A.M."/>
            <person name="Tsui C.K."/>
            <person name="de Almeida L.G."/>
            <person name="Van Diepeningen A.D."/>
            <person name="van den Ende B.G."/>
            <person name="Fernandes G.F."/>
            <person name="Kano R."/>
            <person name="Hamelin R.C."/>
            <person name="Lopes-Bezerra L.M."/>
            <person name="Vasconcelos A.T."/>
            <person name="de Hoog S."/>
            <person name="de Camargo Z.P."/>
            <person name="Felipe M.S."/>
        </authorList>
    </citation>
    <scope>NUCLEOTIDE SEQUENCE [LARGE SCALE GENOMIC DNA]</scope>
    <source>
        <strain evidence="1 2">1099-18</strain>
    </source>
</reference>
<dbReference type="AlphaFoldDB" id="A0A0F2MCN3"/>
<gene>
    <name evidence="1" type="ORF">SPSK_02876</name>
</gene>
<dbReference type="EMBL" id="AXCR01000006">
    <property type="protein sequence ID" value="KJR86844.1"/>
    <property type="molecule type" value="Genomic_DNA"/>
</dbReference>
<dbReference type="KEGG" id="ssck:SPSK_02876"/>